<evidence type="ECO:0000313" key="4">
    <source>
        <dbReference type="Proteomes" id="UP000051952"/>
    </source>
</evidence>
<feature type="compositionally biased region" description="Low complexity" evidence="1">
    <location>
        <begin position="31"/>
        <end position="47"/>
    </location>
</feature>
<gene>
    <name evidence="3" type="ORF">BSAL_05865</name>
</gene>
<accession>A0A0S4KNA3</accession>
<dbReference type="AlphaFoldDB" id="A0A0S4KNA3"/>
<dbReference type="InterPro" id="IPR035979">
    <property type="entry name" value="RBD_domain_sf"/>
</dbReference>
<dbReference type="SUPFAM" id="SSF54928">
    <property type="entry name" value="RNA-binding domain, RBD"/>
    <property type="match status" value="2"/>
</dbReference>
<feature type="domain" description="RRM" evidence="2">
    <location>
        <begin position="54"/>
        <end position="117"/>
    </location>
</feature>
<feature type="region of interest" description="Disordered" evidence="1">
    <location>
        <begin position="573"/>
        <end position="594"/>
    </location>
</feature>
<dbReference type="Gene3D" id="3.30.70.330">
    <property type="match status" value="1"/>
</dbReference>
<feature type="compositionally biased region" description="Polar residues" evidence="1">
    <location>
        <begin position="478"/>
        <end position="487"/>
    </location>
</feature>
<proteinExistence type="predicted"/>
<feature type="compositionally biased region" description="Basic residues" evidence="1">
    <location>
        <begin position="489"/>
        <end position="502"/>
    </location>
</feature>
<organism evidence="3 4">
    <name type="scientific">Bodo saltans</name>
    <name type="common">Flagellated protozoan</name>
    <dbReference type="NCBI Taxonomy" id="75058"/>
    <lineage>
        <taxon>Eukaryota</taxon>
        <taxon>Discoba</taxon>
        <taxon>Euglenozoa</taxon>
        <taxon>Kinetoplastea</taxon>
        <taxon>Metakinetoplastina</taxon>
        <taxon>Eubodonida</taxon>
        <taxon>Bodonidae</taxon>
        <taxon>Bodo</taxon>
    </lineage>
</organism>
<keyword evidence="4" id="KW-1185">Reference proteome</keyword>
<feature type="compositionally biased region" description="Low complexity" evidence="1">
    <location>
        <begin position="148"/>
        <end position="166"/>
    </location>
</feature>
<feature type="region of interest" description="Disordered" evidence="1">
    <location>
        <begin position="466"/>
        <end position="502"/>
    </location>
</feature>
<evidence type="ECO:0000259" key="2">
    <source>
        <dbReference type="Pfam" id="PF00076"/>
    </source>
</evidence>
<dbReference type="PANTHER" id="PTHR15592">
    <property type="entry name" value="MATRIN 3/NUCLEAR PROTEIN 220-RELATED"/>
    <property type="match status" value="1"/>
</dbReference>
<dbReference type="GO" id="GO:0003723">
    <property type="term" value="F:RNA binding"/>
    <property type="evidence" value="ECO:0007669"/>
    <property type="project" value="InterPro"/>
</dbReference>
<dbReference type="Proteomes" id="UP000051952">
    <property type="component" value="Unassembled WGS sequence"/>
</dbReference>
<evidence type="ECO:0000313" key="3">
    <source>
        <dbReference type="EMBL" id="CUI14355.1"/>
    </source>
</evidence>
<dbReference type="InterPro" id="IPR012677">
    <property type="entry name" value="Nucleotide-bd_a/b_plait_sf"/>
</dbReference>
<dbReference type="InterPro" id="IPR000504">
    <property type="entry name" value="RRM_dom"/>
</dbReference>
<name>A0A0S4KNA3_BODSA</name>
<protein>
    <submittedName>
        <fullName evidence="3">RNA-binding protein, putative</fullName>
    </submittedName>
</protein>
<dbReference type="EMBL" id="CYKH01001037">
    <property type="protein sequence ID" value="CUI14355.1"/>
    <property type="molecule type" value="Genomic_DNA"/>
</dbReference>
<reference evidence="4" key="1">
    <citation type="submission" date="2015-09" db="EMBL/GenBank/DDBJ databases">
        <authorList>
            <consortium name="Pathogen Informatics"/>
        </authorList>
    </citation>
    <scope>NUCLEOTIDE SEQUENCE [LARGE SCALE GENOMIC DNA]</scope>
    <source>
        <strain evidence="4">Lake Konstanz</strain>
    </source>
</reference>
<dbReference type="Pfam" id="PF00076">
    <property type="entry name" value="RRM_1"/>
    <property type="match status" value="1"/>
</dbReference>
<evidence type="ECO:0000256" key="1">
    <source>
        <dbReference type="SAM" id="MobiDB-lite"/>
    </source>
</evidence>
<dbReference type="OrthoDB" id="271983at2759"/>
<sequence length="594" mass="65081">MYQNRGRGGRGGGRGGNDNTYQEGGFFAGRNSNHNNNQQNNNNSNSSVSDTLHIVVSELQFPVTEDTMNRVFEGIAPISRIAVLPQQSSSEVSVAVQFTSADGARAALDARNNRRIYSDCNKMTMLFGNWSTLVGGGSNGALLAAPTQQQQQYQQPPQQQQNFQQQQLFTPQQQQQFIQQQQQPQVLQYQPQQPQQPSFLQQPQQAFQQPQQQLFQQQPPPQQQFQQFPQQAAFLQQQPYLPQPQVVPQVAVGGAHSNFLSKLPSSSSSSHTYHNRRWYLRLLWVVHRRFELAAVMAAMAPQSAAAFNPLGGGRGIGGGRGGRGGMLGRGGMPLGGAPNLPMDPAAFMMMMNAGMFPPSMLPPGGPMPGLNNNNGSNNRNDGGGIGSTVYLSCAFVPLEVSLQSVFHILESYGTVVSIRRNQNNPEIVTVKMSSTQDADQCVQFVRNMPVSSGKTMSAKRFPKYLERHPCSEDGDPSNPATTQYDFTTSRHRSQNHRSKTGVSRKLKVTLCPHSEAEVMEFLVAKDLFAESVQRDGDVILLTMNSTENALSVLTQCQGKLCGEERSNIIFVEDDSPLPPAEPAAAPALVQSSEE</sequence>
<dbReference type="OMA" id="CGEERSN"/>
<feature type="region of interest" description="Disordered" evidence="1">
    <location>
        <begin position="146"/>
        <end position="166"/>
    </location>
</feature>
<feature type="region of interest" description="Disordered" evidence="1">
    <location>
        <begin position="1"/>
        <end position="48"/>
    </location>
</feature>